<feature type="compositionally biased region" description="Basic and acidic residues" evidence="1">
    <location>
        <begin position="1"/>
        <end position="13"/>
    </location>
</feature>
<accession>A0ABD0M3E3</accession>
<dbReference type="EMBL" id="JACVVK020000008">
    <property type="protein sequence ID" value="KAK7505888.1"/>
    <property type="molecule type" value="Genomic_DNA"/>
</dbReference>
<evidence type="ECO:0000256" key="1">
    <source>
        <dbReference type="SAM" id="MobiDB-lite"/>
    </source>
</evidence>
<feature type="compositionally biased region" description="Pro residues" evidence="1">
    <location>
        <begin position="64"/>
        <end position="74"/>
    </location>
</feature>
<dbReference type="Proteomes" id="UP001519460">
    <property type="component" value="Unassembled WGS sequence"/>
</dbReference>
<reference evidence="2 3" key="1">
    <citation type="journal article" date="2023" name="Sci. Data">
        <title>Genome assembly of the Korean intertidal mud-creeper Batillaria attramentaria.</title>
        <authorList>
            <person name="Patra A.K."/>
            <person name="Ho P.T."/>
            <person name="Jun S."/>
            <person name="Lee S.J."/>
            <person name="Kim Y."/>
            <person name="Won Y.J."/>
        </authorList>
    </citation>
    <scope>NUCLEOTIDE SEQUENCE [LARGE SCALE GENOMIC DNA]</scope>
    <source>
        <strain evidence="2">Wonlab-2016</strain>
    </source>
</reference>
<evidence type="ECO:0000313" key="3">
    <source>
        <dbReference type="Proteomes" id="UP001519460"/>
    </source>
</evidence>
<protein>
    <submittedName>
        <fullName evidence="2">Uncharacterized protein</fullName>
    </submittedName>
</protein>
<gene>
    <name evidence="2" type="ORF">BaRGS_00002610</name>
</gene>
<name>A0ABD0M3E3_9CAEN</name>
<sequence length="87" mass="9554">MRTTSEHSEKDTSDNQQQRRKNKNMNKPRQIQDTVREPQFPASRHATTSRAKATTRAPNDMGEPPTPDGPPPPHQSTSSVGHAGSAP</sequence>
<feature type="region of interest" description="Disordered" evidence="1">
    <location>
        <begin position="1"/>
        <end position="87"/>
    </location>
</feature>
<dbReference type="AlphaFoldDB" id="A0ABD0M3E3"/>
<proteinExistence type="predicted"/>
<feature type="compositionally biased region" description="Low complexity" evidence="1">
    <location>
        <begin position="42"/>
        <end position="57"/>
    </location>
</feature>
<evidence type="ECO:0000313" key="2">
    <source>
        <dbReference type="EMBL" id="KAK7505888.1"/>
    </source>
</evidence>
<comment type="caution">
    <text evidence="2">The sequence shown here is derived from an EMBL/GenBank/DDBJ whole genome shotgun (WGS) entry which is preliminary data.</text>
</comment>
<keyword evidence="3" id="KW-1185">Reference proteome</keyword>
<organism evidence="2 3">
    <name type="scientific">Batillaria attramentaria</name>
    <dbReference type="NCBI Taxonomy" id="370345"/>
    <lineage>
        <taxon>Eukaryota</taxon>
        <taxon>Metazoa</taxon>
        <taxon>Spiralia</taxon>
        <taxon>Lophotrochozoa</taxon>
        <taxon>Mollusca</taxon>
        <taxon>Gastropoda</taxon>
        <taxon>Caenogastropoda</taxon>
        <taxon>Sorbeoconcha</taxon>
        <taxon>Cerithioidea</taxon>
        <taxon>Batillariidae</taxon>
        <taxon>Batillaria</taxon>
    </lineage>
</organism>